<gene>
    <name evidence="1" type="ORF">DIABBA_LOCUS2336</name>
</gene>
<reference evidence="1" key="1">
    <citation type="submission" date="2022-01" db="EMBL/GenBank/DDBJ databases">
        <authorList>
            <person name="King R."/>
        </authorList>
    </citation>
    <scope>NUCLEOTIDE SEQUENCE</scope>
</reference>
<dbReference type="AlphaFoldDB" id="A0A9N9X7X0"/>
<accession>A0A9N9X7X0</accession>
<sequence length="121" mass="13800">MSSRSLKLVELALNDKSKRDYESPCTSKMVQSDIVLHDNTSMILNETDVCNLDLTRSNHNMLTYSKILQTEQVTEKEVCMNYSKTDAFDSYDGSEDDSVKDKDWVHTDISESSNEVCSMQN</sequence>
<dbReference type="EMBL" id="OU898285">
    <property type="protein sequence ID" value="CAG9828414.1"/>
    <property type="molecule type" value="Genomic_DNA"/>
</dbReference>
<keyword evidence="2" id="KW-1185">Reference proteome</keyword>
<dbReference type="Proteomes" id="UP001153709">
    <property type="component" value="Chromosome 10"/>
</dbReference>
<name>A0A9N9X7X0_DIABA</name>
<proteinExistence type="predicted"/>
<organism evidence="1 2">
    <name type="scientific">Diabrotica balteata</name>
    <name type="common">Banded cucumber beetle</name>
    <dbReference type="NCBI Taxonomy" id="107213"/>
    <lineage>
        <taxon>Eukaryota</taxon>
        <taxon>Metazoa</taxon>
        <taxon>Ecdysozoa</taxon>
        <taxon>Arthropoda</taxon>
        <taxon>Hexapoda</taxon>
        <taxon>Insecta</taxon>
        <taxon>Pterygota</taxon>
        <taxon>Neoptera</taxon>
        <taxon>Endopterygota</taxon>
        <taxon>Coleoptera</taxon>
        <taxon>Polyphaga</taxon>
        <taxon>Cucujiformia</taxon>
        <taxon>Chrysomeloidea</taxon>
        <taxon>Chrysomelidae</taxon>
        <taxon>Galerucinae</taxon>
        <taxon>Diabroticina</taxon>
        <taxon>Diabroticites</taxon>
        <taxon>Diabrotica</taxon>
    </lineage>
</organism>
<evidence type="ECO:0000313" key="2">
    <source>
        <dbReference type="Proteomes" id="UP001153709"/>
    </source>
</evidence>
<evidence type="ECO:0000313" key="1">
    <source>
        <dbReference type="EMBL" id="CAG9828414.1"/>
    </source>
</evidence>
<protein>
    <submittedName>
        <fullName evidence="1">Uncharacterized protein</fullName>
    </submittedName>
</protein>